<name>A0AAV4WZE6_CAEEX</name>
<dbReference type="Proteomes" id="UP001054945">
    <property type="component" value="Unassembled WGS sequence"/>
</dbReference>
<evidence type="ECO:0000313" key="1">
    <source>
        <dbReference type="EMBL" id="GIY87211.1"/>
    </source>
</evidence>
<dbReference type="EMBL" id="BPLR01016910">
    <property type="protein sequence ID" value="GIY87211.1"/>
    <property type="molecule type" value="Genomic_DNA"/>
</dbReference>
<keyword evidence="2" id="KW-1185">Reference proteome</keyword>
<gene>
    <name evidence="1" type="ORF">CEXT_618691</name>
</gene>
<organism evidence="1 2">
    <name type="scientific">Caerostris extrusa</name>
    <name type="common">Bark spider</name>
    <name type="synonym">Caerostris bankana</name>
    <dbReference type="NCBI Taxonomy" id="172846"/>
    <lineage>
        <taxon>Eukaryota</taxon>
        <taxon>Metazoa</taxon>
        <taxon>Ecdysozoa</taxon>
        <taxon>Arthropoda</taxon>
        <taxon>Chelicerata</taxon>
        <taxon>Arachnida</taxon>
        <taxon>Araneae</taxon>
        <taxon>Araneomorphae</taxon>
        <taxon>Entelegynae</taxon>
        <taxon>Araneoidea</taxon>
        <taxon>Araneidae</taxon>
        <taxon>Caerostris</taxon>
    </lineage>
</organism>
<comment type="caution">
    <text evidence="1">The sequence shown here is derived from an EMBL/GenBank/DDBJ whole genome shotgun (WGS) entry which is preliminary data.</text>
</comment>
<dbReference type="AlphaFoldDB" id="A0AAV4WZE6"/>
<proteinExistence type="predicted"/>
<reference evidence="1 2" key="1">
    <citation type="submission" date="2021-06" db="EMBL/GenBank/DDBJ databases">
        <title>Caerostris extrusa draft genome.</title>
        <authorList>
            <person name="Kono N."/>
            <person name="Arakawa K."/>
        </authorList>
    </citation>
    <scope>NUCLEOTIDE SEQUENCE [LARGE SCALE GENOMIC DNA]</scope>
</reference>
<accession>A0AAV4WZE6</accession>
<protein>
    <submittedName>
        <fullName evidence="1">Uncharacterized protein</fullName>
    </submittedName>
</protein>
<evidence type="ECO:0000313" key="2">
    <source>
        <dbReference type="Proteomes" id="UP001054945"/>
    </source>
</evidence>
<sequence length="215" mass="23455">MSQDIEFRPILSTENGIVKNINIESAIKIFAQKSLSQRRVTFWPTAHFSSQSTESSSPDKLLDNSRQFTIASRVFAVIADVGGKSFAPFNSHSIDVSLLLSLVIFQQCFKCKNSAIGGNWKIGCKNFAPGTRGVAISLKNSALLFVCLVHQRISEIMESKSDTEHAICACVENCKCSDGETEIAHAALFVLAVETRHAKSNVDPSRKVFVAAAKS</sequence>